<dbReference type="EMBL" id="RDQH01000341">
    <property type="protein sequence ID" value="RXH73637.1"/>
    <property type="molecule type" value="Genomic_DNA"/>
</dbReference>
<gene>
    <name evidence="1" type="ORF">DVH24_016459</name>
</gene>
<sequence length="68" mass="7117">MGNTMGDCGCADAKDAVKPGPAPLPKQQDHVDEPSTTKVEGYAVALGGPDKSIAVLLKEVLNLYICKF</sequence>
<protein>
    <submittedName>
        <fullName evidence="1">Uncharacterized protein</fullName>
    </submittedName>
</protein>
<comment type="caution">
    <text evidence="1">The sequence shown here is derived from an EMBL/GenBank/DDBJ whole genome shotgun (WGS) entry which is preliminary data.</text>
</comment>
<name>A0A498HVU8_MALDO</name>
<evidence type="ECO:0000313" key="2">
    <source>
        <dbReference type="Proteomes" id="UP000290289"/>
    </source>
</evidence>
<accession>A0A498HVU8</accession>
<dbReference type="Proteomes" id="UP000290289">
    <property type="component" value="Chromosome 15"/>
</dbReference>
<reference evidence="1 2" key="1">
    <citation type="submission" date="2018-10" db="EMBL/GenBank/DDBJ databases">
        <title>A high-quality apple genome assembly.</title>
        <authorList>
            <person name="Hu J."/>
        </authorList>
    </citation>
    <scope>NUCLEOTIDE SEQUENCE [LARGE SCALE GENOMIC DNA]</scope>
    <source>
        <strain evidence="2">cv. HFTH1</strain>
        <tissue evidence="1">Young leaf</tissue>
    </source>
</reference>
<evidence type="ECO:0000313" key="1">
    <source>
        <dbReference type="EMBL" id="RXH73637.1"/>
    </source>
</evidence>
<dbReference type="AlphaFoldDB" id="A0A498HVU8"/>
<proteinExistence type="predicted"/>
<organism evidence="1 2">
    <name type="scientific">Malus domestica</name>
    <name type="common">Apple</name>
    <name type="synonym">Pyrus malus</name>
    <dbReference type="NCBI Taxonomy" id="3750"/>
    <lineage>
        <taxon>Eukaryota</taxon>
        <taxon>Viridiplantae</taxon>
        <taxon>Streptophyta</taxon>
        <taxon>Embryophyta</taxon>
        <taxon>Tracheophyta</taxon>
        <taxon>Spermatophyta</taxon>
        <taxon>Magnoliopsida</taxon>
        <taxon>eudicotyledons</taxon>
        <taxon>Gunneridae</taxon>
        <taxon>Pentapetalae</taxon>
        <taxon>rosids</taxon>
        <taxon>fabids</taxon>
        <taxon>Rosales</taxon>
        <taxon>Rosaceae</taxon>
        <taxon>Amygdaloideae</taxon>
        <taxon>Maleae</taxon>
        <taxon>Malus</taxon>
    </lineage>
</organism>
<keyword evidence="2" id="KW-1185">Reference proteome</keyword>